<dbReference type="Proteomes" id="UP001596201">
    <property type="component" value="Unassembled WGS sequence"/>
</dbReference>
<reference evidence="2 3" key="1">
    <citation type="journal article" date="2019" name="Int. J. Syst. Evol. Microbiol.">
        <title>The Global Catalogue of Microorganisms (GCM) 10K type strain sequencing project: providing services to taxonomists for standard genome sequencing and annotation.</title>
        <authorList>
            <consortium name="The Broad Institute Genomics Platform"/>
            <consortium name="The Broad Institute Genome Sequencing Center for Infectious Disease"/>
            <person name="Wu L."/>
            <person name="Ma J."/>
        </authorList>
    </citation>
    <scope>NUCLEOTIDE SEQUENCE [LARGE SCALE GENOMIC DNA]</scope>
    <source>
        <strain evidence="2 3">CGMCC 1.12237</strain>
    </source>
</reference>
<protein>
    <recommendedName>
        <fullName evidence="4">DUF5666 domain-containing protein</fullName>
    </recommendedName>
</protein>
<gene>
    <name evidence="2" type="ORF">ACFPJ5_11660</name>
</gene>
<feature type="region of interest" description="Disordered" evidence="1">
    <location>
        <begin position="29"/>
        <end position="80"/>
    </location>
</feature>
<organism evidence="2 3">
    <name type="scientific">Salinirubrum litoreum</name>
    <dbReference type="NCBI Taxonomy" id="1126234"/>
    <lineage>
        <taxon>Archaea</taxon>
        <taxon>Methanobacteriati</taxon>
        <taxon>Methanobacteriota</taxon>
        <taxon>Stenosarchaea group</taxon>
        <taxon>Halobacteria</taxon>
        <taxon>Halobacteriales</taxon>
        <taxon>Haloferacaceae</taxon>
        <taxon>Salinirubrum</taxon>
    </lineage>
</organism>
<evidence type="ECO:0000313" key="3">
    <source>
        <dbReference type="Proteomes" id="UP001596201"/>
    </source>
</evidence>
<dbReference type="RefSeq" id="WP_227229841.1">
    <property type="nucleotide sequence ID" value="NZ_JAJCVJ010000002.1"/>
</dbReference>
<feature type="compositionally biased region" description="Basic and acidic residues" evidence="1">
    <location>
        <begin position="62"/>
        <end position="72"/>
    </location>
</feature>
<proteinExistence type="predicted"/>
<evidence type="ECO:0000256" key="1">
    <source>
        <dbReference type="SAM" id="MobiDB-lite"/>
    </source>
</evidence>
<evidence type="ECO:0000313" key="2">
    <source>
        <dbReference type="EMBL" id="MFC5367592.1"/>
    </source>
</evidence>
<name>A0ABD5RC68_9EURY</name>
<sequence>MNESATLRRFSIVLLVGLLVVTAGCSSLAGSDGQPTDATTAAQTETPSPTEHPSSTAADSGHGNHDHSHDNESASNATAENAGRIAVVVAGERVDLSGEFADREAIRMDDDRRDTYHVDGDVTLQAALSAADIEANASALSYDGETYRDATSGTEVVYRVNGEPVAPGEAQLDPGDEVWVVVVENGGTVDTPGDYIPPERLHVHGDIEFTVDGERVDFSREKYQQAGHNDHFHFEGGHANPWHAHSAHVTLAYGLSTLEGIDVTADTVTYDNETYRYGTDDAAAEILVNGEPVDATDHYLKDGDSVTVVVDTDD</sequence>
<dbReference type="EMBL" id="JBHSKX010000002">
    <property type="protein sequence ID" value="MFC5367592.1"/>
    <property type="molecule type" value="Genomic_DNA"/>
</dbReference>
<comment type="caution">
    <text evidence="2">The sequence shown here is derived from an EMBL/GenBank/DDBJ whole genome shotgun (WGS) entry which is preliminary data.</text>
</comment>
<keyword evidence="3" id="KW-1185">Reference proteome</keyword>
<evidence type="ECO:0008006" key="4">
    <source>
        <dbReference type="Google" id="ProtNLM"/>
    </source>
</evidence>
<dbReference type="AlphaFoldDB" id="A0ABD5RC68"/>
<accession>A0ABD5RC68</accession>
<feature type="compositionally biased region" description="Polar residues" evidence="1">
    <location>
        <begin position="29"/>
        <end position="58"/>
    </location>
</feature>